<accession>A0A9N8HUN4</accession>
<dbReference type="EMBL" id="CAICTM010001404">
    <property type="protein sequence ID" value="CAB9523348.1"/>
    <property type="molecule type" value="Genomic_DNA"/>
</dbReference>
<feature type="signal peptide" evidence="1">
    <location>
        <begin position="1"/>
        <end position="26"/>
    </location>
</feature>
<gene>
    <name evidence="2" type="ORF">SEMRO_1406_G269950.1</name>
</gene>
<evidence type="ECO:0000256" key="1">
    <source>
        <dbReference type="SAM" id="SignalP"/>
    </source>
</evidence>
<protein>
    <submittedName>
        <fullName evidence="2">Uncharacterized protein</fullName>
    </submittedName>
</protein>
<keyword evidence="3" id="KW-1185">Reference proteome</keyword>
<dbReference type="Proteomes" id="UP001153069">
    <property type="component" value="Unassembled WGS sequence"/>
</dbReference>
<dbReference type="AlphaFoldDB" id="A0A9N8HUN4"/>
<sequence>MSIVATIVSSWLAILLVVFLPSFSDAETCRWNPYVKVEVTKDYWTLCPLLPCKKAKVVGYTWVLRTGLDFCINQPDGSSVTEFTPDQLTFDFSTDKPDDWKKLVRNGECETLAALGSASWCTNRQIDGKDCDTEVSETVIDGELTKIKHCSSSGGTSSGGNTACSSWNPFC</sequence>
<evidence type="ECO:0000313" key="3">
    <source>
        <dbReference type="Proteomes" id="UP001153069"/>
    </source>
</evidence>
<reference evidence="2" key="1">
    <citation type="submission" date="2020-06" db="EMBL/GenBank/DDBJ databases">
        <authorList>
            <consortium name="Plant Systems Biology data submission"/>
        </authorList>
    </citation>
    <scope>NUCLEOTIDE SEQUENCE</scope>
    <source>
        <strain evidence="2">D6</strain>
    </source>
</reference>
<feature type="chain" id="PRO_5040389908" evidence="1">
    <location>
        <begin position="27"/>
        <end position="171"/>
    </location>
</feature>
<keyword evidence="1" id="KW-0732">Signal</keyword>
<name>A0A9N8HUN4_9STRA</name>
<comment type="caution">
    <text evidence="2">The sequence shown here is derived from an EMBL/GenBank/DDBJ whole genome shotgun (WGS) entry which is preliminary data.</text>
</comment>
<organism evidence="2 3">
    <name type="scientific">Seminavis robusta</name>
    <dbReference type="NCBI Taxonomy" id="568900"/>
    <lineage>
        <taxon>Eukaryota</taxon>
        <taxon>Sar</taxon>
        <taxon>Stramenopiles</taxon>
        <taxon>Ochrophyta</taxon>
        <taxon>Bacillariophyta</taxon>
        <taxon>Bacillariophyceae</taxon>
        <taxon>Bacillariophycidae</taxon>
        <taxon>Naviculales</taxon>
        <taxon>Naviculaceae</taxon>
        <taxon>Seminavis</taxon>
    </lineage>
</organism>
<evidence type="ECO:0000313" key="2">
    <source>
        <dbReference type="EMBL" id="CAB9523348.1"/>
    </source>
</evidence>
<proteinExistence type="predicted"/>